<dbReference type="PANTHER" id="PTHR38768:SF1">
    <property type="entry name" value="UPF0502 PROTEIN YCEH"/>
    <property type="match status" value="1"/>
</dbReference>
<sequence length="202" mass="22075">MFSVIEGRVLGCLIEKERTVPDQYPLSMNSLVSACNQSSSRDPVMTLDEHEVDAAVSTLKAQGCARIVHPTHGRGVVRVRQVFDEKFALEAADAAVMGVLLVRGPQTAAELRSRTERLHNFDTVADVDTCLHQLAERQLVQLIERQHGQKEQRWQQLVADEAEQSAAPAAITASGLSGSVVDRVAQLEERVAKLEAALADLL</sequence>
<proteinExistence type="inferred from homology"/>
<dbReference type="HAMAP" id="MF_01584">
    <property type="entry name" value="UPF0502"/>
    <property type="match status" value="1"/>
</dbReference>
<organism evidence="1">
    <name type="scientific">freshwater metagenome</name>
    <dbReference type="NCBI Taxonomy" id="449393"/>
    <lineage>
        <taxon>unclassified sequences</taxon>
        <taxon>metagenomes</taxon>
        <taxon>ecological metagenomes</taxon>
    </lineage>
</organism>
<dbReference type="InterPro" id="IPR036388">
    <property type="entry name" value="WH-like_DNA-bd_sf"/>
</dbReference>
<dbReference type="SUPFAM" id="SSF46785">
    <property type="entry name" value="Winged helix' DNA-binding domain"/>
    <property type="match status" value="2"/>
</dbReference>
<accession>A0A6J6NSH7</accession>
<dbReference type="AlphaFoldDB" id="A0A6J6NSH7"/>
<evidence type="ECO:0000313" key="1">
    <source>
        <dbReference type="EMBL" id="CAB4687714.1"/>
    </source>
</evidence>
<name>A0A6J6NSH7_9ZZZZ</name>
<protein>
    <submittedName>
        <fullName evidence="1">Unannotated protein</fullName>
    </submittedName>
</protein>
<dbReference type="InterPro" id="IPR007432">
    <property type="entry name" value="DUF480"/>
</dbReference>
<dbReference type="EMBL" id="CAEZXM010000083">
    <property type="protein sequence ID" value="CAB4687714.1"/>
    <property type="molecule type" value="Genomic_DNA"/>
</dbReference>
<dbReference type="PANTHER" id="PTHR38768">
    <property type="entry name" value="UPF0502 PROTEIN YCEH"/>
    <property type="match status" value="1"/>
</dbReference>
<gene>
    <name evidence="1" type="ORF">UFOPK2366_00574</name>
</gene>
<dbReference type="Gene3D" id="1.10.10.10">
    <property type="entry name" value="Winged helix-like DNA-binding domain superfamily/Winged helix DNA-binding domain"/>
    <property type="match status" value="2"/>
</dbReference>
<reference evidence="1" key="1">
    <citation type="submission" date="2020-05" db="EMBL/GenBank/DDBJ databases">
        <authorList>
            <person name="Chiriac C."/>
            <person name="Salcher M."/>
            <person name="Ghai R."/>
            <person name="Kavagutti S V."/>
        </authorList>
    </citation>
    <scope>NUCLEOTIDE SEQUENCE</scope>
</reference>
<dbReference type="InterPro" id="IPR036390">
    <property type="entry name" value="WH_DNA-bd_sf"/>
</dbReference>
<dbReference type="Pfam" id="PF04337">
    <property type="entry name" value="DUF480"/>
    <property type="match status" value="1"/>
</dbReference>